<sequence>MDLRLLGEQDAPLIVEATAQESGRALWGARRGPYTLDQARAALVAWNGYNFGLTQSGRLLAAVGVMPDGPGSAEIAYWVRPEQRRKGLGLRGLTKVTEWAHDQGGFTRLWLEINPDNVASSRLAERAGYQWESVEPQHCRSWLTENPEDDVWHDCSMWTHYDERS</sequence>
<dbReference type="RefSeq" id="WP_233733207.1">
    <property type="nucleotide sequence ID" value="NZ_JAJVCN010000004.1"/>
</dbReference>
<evidence type="ECO:0000313" key="2">
    <source>
        <dbReference type="EMBL" id="MCE7010923.1"/>
    </source>
</evidence>
<dbReference type="PROSITE" id="PS51186">
    <property type="entry name" value="GNAT"/>
    <property type="match status" value="1"/>
</dbReference>
<dbReference type="PANTHER" id="PTHR43441">
    <property type="entry name" value="RIBOSOMAL-PROTEIN-SERINE ACETYLTRANSFERASE"/>
    <property type="match status" value="1"/>
</dbReference>
<accession>A0ABS8ZWZ4</accession>
<dbReference type="InterPro" id="IPR016181">
    <property type="entry name" value="Acyl_CoA_acyltransferase"/>
</dbReference>
<proteinExistence type="predicted"/>
<dbReference type="PANTHER" id="PTHR43441:SF10">
    <property type="entry name" value="ACETYLTRANSFERASE"/>
    <property type="match status" value="1"/>
</dbReference>
<dbReference type="Pfam" id="PF13302">
    <property type="entry name" value="Acetyltransf_3"/>
    <property type="match status" value="1"/>
</dbReference>
<organism evidence="2 3">
    <name type="scientific">Kibdelosporangium philippinense</name>
    <dbReference type="NCBI Taxonomy" id="211113"/>
    <lineage>
        <taxon>Bacteria</taxon>
        <taxon>Bacillati</taxon>
        <taxon>Actinomycetota</taxon>
        <taxon>Actinomycetes</taxon>
        <taxon>Pseudonocardiales</taxon>
        <taxon>Pseudonocardiaceae</taxon>
        <taxon>Kibdelosporangium</taxon>
    </lineage>
</organism>
<comment type="caution">
    <text evidence="2">The sequence shown here is derived from an EMBL/GenBank/DDBJ whole genome shotgun (WGS) entry which is preliminary data.</text>
</comment>
<name>A0ABS8ZWZ4_9PSEU</name>
<reference evidence="2 3" key="1">
    <citation type="submission" date="2021-12" db="EMBL/GenBank/DDBJ databases">
        <title>Genome sequence of Kibdelosporangium philippinense ATCC 49844.</title>
        <authorList>
            <person name="Fedorov E.A."/>
            <person name="Omeragic M."/>
            <person name="Shalygina K.F."/>
            <person name="Maclea K.S."/>
        </authorList>
    </citation>
    <scope>NUCLEOTIDE SEQUENCE [LARGE SCALE GENOMIC DNA]</scope>
    <source>
        <strain evidence="2 3">ATCC 49844</strain>
    </source>
</reference>
<evidence type="ECO:0000313" key="3">
    <source>
        <dbReference type="Proteomes" id="UP001521150"/>
    </source>
</evidence>
<gene>
    <name evidence="2" type="ORF">LWC34_50190</name>
</gene>
<evidence type="ECO:0000259" key="1">
    <source>
        <dbReference type="PROSITE" id="PS51186"/>
    </source>
</evidence>
<dbReference type="Gene3D" id="3.40.630.30">
    <property type="match status" value="1"/>
</dbReference>
<feature type="domain" description="N-acetyltransferase" evidence="1">
    <location>
        <begin position="1"/>
        <end position="158"/>
    </location>
</feature>
<dbReference type="InterPro" id="IPR051908">
    <property type="entry name" value="Ribosomal_N-acetyltransferase"/>
</dbReference>
<dbReference type="SUPFAM" id="SSF55729">
    <property type="entry name" value="Acyl-CoA N-acyltransferases (Nat)"/>
    <property type="match status" value="1"/>
</dbReference>
<dbReference type="Proteomes" id="UP001521150">
    <property type="component" value="Unassembled WGS sequence"/>
</dbReference>
<dbReference type="CDD" id="cd04301">
    <property type="entry name" value="NAT_SF"/>
    <property type="match status" value="1"/>
</dbReference>
<dbReference type="InterPro" id="IPR000182">
    <property type="entry name" value="GNAT_dom"/>
</dbReference>
<protein>
    <submittedName>
        <fullName evidence="2">GNAT family N-acetyltransferase</fullName>
    </submittedName>
</protein>
<dbReference type="EMBL" id="JAJVCN010000004">
    <property type="protein sequence ID" value="MCE7010923.1"/>
    <property type="molecule type" value="Genomic_DNA"/>
</dbReference>
<keyword evidence="3" id="KW-1185">Reference proteome</keyword>